<dbReference type="PROSITE" id="PS01108">
    <property type="entry name" value="RIBOSOMAL_L24"/>
    <property type="match status" value="1"/>
</dbReference>
<comment type="similarity">
    <text evidence="1 5 6">Belongs to the universal ribosomal protein uL24 family.</text>
</comment>
<protein>
    <recommendedName>
        <fullName evidence="4 5">Large ribosomal subunit protein uL24</fullName>
    </recommendedName>
</protein>
<dbReference type="GO" id="GO:0019843">
    <property type="term" value="F:rRNA binding"/>
    <property type="evidence" value="ECO:0007669"/>
    <property type="project" value="UniProtKB-UniRule"/>
</dbReference>
<keyword evidence="3 5" id="KW-0687">Ribonucleoprotein</keyword>
<comment type="function">
    <text evidence="5">One of the proteins that surrounds the polypeptide exit tunnel on the outside of the subunit.</text>
</comment>
<evidence type="ECO:0000256" key="2">
    <source>
        <dbReference type="ARBA" id="ARBA00022980"/>
    </source>
</evidence>
<dbReference type="HOGENOM" id="CLU_093315_2_3_3"/>
<dbReference type="GO" id="GO:0005840">
    <property type="term" value="C:ribosome"/>
    <property type="evidence" value="ECO:0007669"/>
    <property type="project" value="UniProtKB-KW"/>
</dbReference>
<evidence type="ECO:0000256" key="5">
    <source>
        <dbReference type="HAMAP-Rule" id="MF_01326"/>
    </source>
</evidence>
<name>F4Y3A0_9CYAN</name>
<evidence type="ECO:0000256" key="1">
    <source>
        <dbReference type="ARBA" id="ARBA00010618"/>
    </source>
</evidence>
<evidence type="ECO:0000259" key="7">
    <source>
        <dbReference type="SMART" id="SM00739"/>
    </source>
</evidence>
<dbReference type="Gene3D" id="2.30.30.30">
    <property type="match status" value="1"/>
</dbReference>
<dbReference type="InterPro" id="IPR014722">
    <property type="entry name" value="Rib_uL2_dom2"/>
</dbReference>
<dbReference type="AlphaFoldDB" id="F4Y3A0"/>
<dbReference type="InterPro" id="IPR041988">
    <property type="entry name" value="Ribosomal_uL24_KOW"/>
</dbReference>
<evidence type="ECO:0000256" key="4">
    <source>
        <dbReference type="ARBA" id="ARBA00035206"/>
    </source>
</evidence>
<dbReference type="GO" id="GO:0006412">
    <property type="term" value="P:translation"/>
    <property type="evidence" value="ECO:0007669"/>
    <property type="project" value="UniProtKB-UniRule"/>
</dbReference>
<dbReference type="InterPro" id="IPR057264">
    <property type="entry name" value="Ribosomal_uL24_C"/>
</dbReference>
<dbReference type="InterPro" id="IPR003256">
    <property type="entry name" value="Ribosomal_uL24"/>
</dbReference>
<keyword evidence="5" id="KW-0694">RNA-binding</keyword>
<dbReference type="HAMAP" id="MF_01326_B">
    <property type="entry name" value="Ribosomal_uL24_B"/>
    <property type="match status" value="1"/>
</dbReference>
<keyword evidence="9" id="KW-1185">Reference proteome</keyword>
<dbReference type="Pfam" id="PF17136">
    <property type="entry name" value="ribosomal_L24"/>
    <property type="match status" value="1"/>
</dbReference>
<dbReference type="PANTHER" id="PTHR12903">
    <property type="entry name" value="MITOCHONDRIAL RIBOSOMAL PROTEIN L24"/>
    <property type="match status" value="1"/>
</dbReference>
<dbReference type="InterPro" id="IPR005825">
    <property type="entry name" value="Ribosomal_uL24_CS"/>
</dbReference>
<dbReference type="NCBIfam" id="TIGR01079">
    <property type="entry name" value="rplX_bact"/>
    <property type="match status" value="1"/>
</dbReference>
<comment type="function">
    <text evidence="5">One of two assembly initiator proteins, it binds directly to the 5'-end of the 23S rRNA, where it nucleates assembly of the 50S subunit.</text>
</comment>
<dbReference type="CDD" id="cd06089">
    <property type="entry name" value="KOW_RPL26"/>
    <property type="match status" value="1"/>
</dbReference>
<evidence type="ECO:0000313" key="9">
    <source>
        <dbReference type="Proteomes" id="UP000003959"/>
    </source>
</evidence>
<feature type="domain" description="KOW" evidence="7">
    <location>
        <begin position="19"/>
        <end position="46"/>
    </location>
</feature>
<proteinExistence type="inferred from homology"/>
<dbReference type="SUPFAM" id="SSF50104">
    <property type="entry name" value="Translation proteins SH3-like domain"/>
    <property type="match status" value="1"/>
</dbReference>
<reference evidence="9" key="1">
    <citation type="journal article" date="2011" name="Proc. Natl. Acad. Sci. U.S.A.">
        <title>Genomic insights into the physiology and ecology of the marine filamentous cyanobacterium Lyngbya majuscula.</title>
        <authorList>
            <person name="Jones A.C."/>
            <person name="Monroe E.A."/>
            <person name="Podell S."/>
            <person name="Hess W.R."/>
            <person name="Klages S."/>
            <person name="Esquenazi E."/>
            <person name="Niessen S."/>
            <person name="Hoover H."/>
            <person name="Rothmann M."/>
            <person name="Lasken R.S."/>
            <person name="Yates J.R.III."/>
            <person name="Reinhardt R."/>
            <person name="Kube M."/>
            <person name="Burkart M.D."/>
            <person name="Allen E.E."/>
            <person name="Dorrestein P.C."/>
            <person name="Gerwick W.H."/>
            <person name="Gerwick L."/>
        </authorList>
    </citation>
    <scope>NUCLEOTIDE SEQUENCE [LARGE SCALE GENOMIC DNA]</scope>
    <source>
        <strain evidence="9">3L</strain>
    </source>
</reference>
<organism evidence="8 9">
    <name type="scientific">Moorena producens 3L</name>
    <dbReference type="NCBI Taxonomy" id="489825"/>
    <lineage>
        <taxon>Bacteria</taxon>
        <taxon>Bacillati</taxon>
        <taxon>Cyanobacteriota</taxon>
        <taxon>Cyanophyceae</taxon>
        <taxon>Coleofasciculales</taxon>
        <taxon>Coleofasciculaceae</taxon>
        <taxon>Moorena</taxon>
    </lineage>
</organism>
<evidence type="ECO:0000256" key="3">
    <source>
        <dbReference type="ARBA" id="ARBA00023274"/>
    </source>
</evidence>
<comment type="subunit">
    <text evidence="5">Part of the 50S ribosomal subunit.</text>
</comment>
<keyword evidence="2 5" id="KW-0689">Ribosomal protein</keyword>
<gene>
    <name evidence="5" type="primary">rplX</name>
    <name evidence="5" type="synonym">rpl24</name>
    <name evidence="8" type="ORF">LYNGBM3L_71960</name>
</gene>
<dbReference type="InterPro" id="IPR005824">
    <property type="entry name" value="KOW"/>
</dbReference>
<evidence type="ECO:0000313" key="8">
    <source>
        <dbReference type="EMBL" id="EGJ28576.1"/>
    </source>
</evidence>
<dbReference type="Pfam" id="PF00467">
    <property type="entry name" value="KOW"/>
    <property type="match status" value="1"/>
</dbReference>
<keyword evidence="5" id="KW-0699">rRNA-binding</keyword>
<dbReference type="GO" id="GO:1990904">
    <property type="term" value="C:ribonucleoprotein complex"/>
    <property type="evidence" value="ECO:0007669"/>
    <property type="project" value="UniProtKB-KW"/>
</dbReference>
<dbReference type="EMBL" id="GL890973">
    <property type="protein sequence ID" value="EGJ28576.1"/>
    <property type="molecule type" value="Genomic_DNA"/>
</dbReference>
<dbReference type="Proteomes" id="UP000003959">
    <property type="component" value="Unassembled WGS sequence"/>
</dbReference>
<evidence type="ECO:0000256" key="6">
    <source>
        <dbReference type="RuleBase" id="RU003477"/>
    </source>
</evidence>
<dbReference type="GO" id="GO:0003735">
    <property type="term" value="F:structural constituent of ribosome"/>
    <property type="evidence" value="ECO:0007669"/>
    <property type="project" value="InterPro"/>
</dbReference>
<accession>F4Y3A0</accession>
<dbReference type="InterPro" id="IPR008991">
    <property type="entry name" value="Translation_prot_SH3-like_sf"/>
</dbReference>
<dbReference type="SMART" id="SM00739">
    <property type="entry name" value="KOW"/>
    <property type="match status" value="1"/>
</dbReference>
<sequence>MPIKHQKAQTDTPLRYKMHVKKGDTVQVIAGRDKGKIGEILRTLPKISKVVVKGVNVKTKHVKPQQEGEKGQIATFEAPIHSSNVMLYSNKEKLLAASAIPLPTMVGRCGCSKKLVRLLTNYSVTNG</sequence>
<dbReference type="eggNOG" id="COG0198">
    <property type="taxonomic scope" value="Bacteria"/>
</dbReference>